<keyword evidence="4" id="KW-0539">Nucleus</keyword>
<gene>
    <name evidence="7" type="ORF">MPDQ_006060</name>
</gene>
<evidence type="ECO:0000256" key="4">
    <source>
        <dbReference type="ARBA" id="ARBA00023242"/>
    </source>
</evidence>
<evidence type="ECO:0000256" key="2">
    <source>
        <dbReference type="ARBA" id="ARBA00023125"/>
    </source>
</evidence>
<evidence type="ECO:0000256" key="1">
    <source>
        <dbReference type="ARBA" id="ARBA00023015"/>
    </source>
</evidence>
<dbReference type="GO" id="GO:0003677">
    <property type="term" value="F:DNA binding"/>
    <property type="evidence" value="ECO:0007669"/>
    <property type="project" value="UniProtKB-KW"/>
</dbReference>
<dbReference type="InterPro" id="IPR036864">
    <property type="entry name" value="Zn2-C6_fun-type_DNA-bd_sf"/>
</dbReference>
<dbReference type="Pfam" id="PF00172">
    <property type="entry name" value="Zn_clus"/>
    <property type="match status" value="1"/>
</dbReference>
<dbReference type="GO" id="GO:0001228">
    <property type="term" value="F:DNA-binding transcription activator activity, RNA polymerase II-specific"/>
    <property type="evidence" value="ECO:0007669"/>
    <property type="project" value="TreeGrafter"/>
</dbReference>
<sequence>MPTRRSHRKSRKGCLACKKRHVKCDEVLPKCSLCCKRNLECIYPPASASQQPSPASQEDRESQTPGCNGNADGDLHMPTRMLEVRLLHHYLTVTCETLVMKTPDIQHFQILAPRLATSHSYLLDSILALSALHLAFLEPHQSRPWLHAALKYQNHAVSGFNKALANMSPENCKPAFFCSIFTMLFTTAFPGISQDSQLVDPLSEVFQLRTLVAGCMILFIQLAENDTTGDMKTWMHIVLPEERLDEERAFLITKTDPKLVKIHGLRTMIDGSVATHQDIYKNTWYLLYDTVERWPILSPKGGIVAWPVNISESFFCLLKGGDWIARMIFLHYCVAMHLISDKWFARDSGRRLVSSFLNRLEGYPPAWAETIAWAKQAVEINS</sequence>
<feature type="domain" description="Zn(2)-C6 fungal-type" evidence="6">
    <location>
        <begin position="13"/>
        <end position="43"/>
    </location>
</feature>
<dbReference type="PANTHER" id="PTHR47784">
    <property type="entry name" value="STEROL UPTAKE CONTROL PROTEIN 2"/>
    <property type="match status" value="1"/>
</dbReference>
<keyword evidence="3" id="KW-0804">Transcription</keyword>
<dbReference type="AlphaFoldDB" id="A0A507QVG5"/>
<feature type="region of interest" description="Disordered" evidence="5">
    <location>
        <begin position="48"/>
        <end position="73"/>
    </location>
</feature>
<dbReference type="CDD" id="cd00067">
    <property type="entry name" value="GAL4"/>
    <property type="match status" value="1"/>
</dbReference>
<dbReference type="Pfam" id="PF11951">
    <property type="entry name" value="Fungal_trans_2"/>
    <property type="match status" value="1"/>
</dbReference>
<evidence type="ECO:0000256" key="5">
    <source>
        <dbReference type="SAM" id="MobiDB-lite"/>
    </source>
</evidence>
<keyword evidence="8" id="KW-1185">Reference proteome</keyword>
<comment type="caution">
    <text evidence="7">The sequence shown here is derived from an EMBL/GenBank/DDBJ whole genome shotgun (WGS) entry which is preliminary data.</text>
</comment>
<keyword evidence="2" id="KW-0238">DNA-binding</keyword>
<proteinExistence type="predicted"/>
<dbReference type="PROSITE" id="PS50048">
    <property type="entry name" value="ZN2_CY6_FUNGAL_2"/>
    <property type="match status" value="1"/>
</dbReference>
<dbReference type="InterPro" id="IPR053157">
    <property type="entry name" value="Sterol_Uptake_Regulator"/>
</dbReference>
<reference evidence="7 8" key="1">
    <citation type="submission" date="2019-06" db="EMBL/GenBank/DDBJ databases">
        <title>Wine fermentation using esterase from Monascus purpureus.</title>
        <authorList>
            <person name="Geng C."/>
            <person name="Zhang Y."/>
        </authorList>
    </citation>
    <scope>NUCLEOTIDE SEQUENCE [LARGE SCALE GENOMIC DNA]</scope>
    <source>
        <strain evidence="7">HQ1</strain>
    </source>
</reference>
<dbReference type="PROSITE" id="PS00463">
    <property type="entry name" value="ZN2_CY6_FUNGAL_1"/>
    <property type="match status" value="1"/>
</dbReference>
<dbReference type="InterPro" id="IPR001138">
    <property type="entry name" value="Zn2Cys6_DnaBD"/>
</dbReference>
<evidence type="ECO:0000313" key="7">
    <source>
        <dbReference type="EMBL" id="TQB73143.1"/>
    </source>
</evidence>
<keyword evidence="1" id="KW-0805">Transcription regulation</keyword>
<dbReference type="SMART" id="SM00066">
    <property type="entry name" value="GAL4"/>
    <property type="match status" value="1"/>
</dbReference>
<evidence type="ECO:0000256" key="3">
    <source>
        <dbReference type="ARBA" id="ARBA00023163"/>
    </source>
</evidence>
<evidence type="ECO:0000313" key="8">
    <source>
        <dbReference type="Proteomes" id="UP000319663"/>
    </source>
</evidence>
<organism evidence="7 8">
    <name type="scientific">Monascus purpureus</name>
    <name type="common">Red mold</name>
    <name type="synonym">Monascus anka</name>
    <dbReference type="NCBI Taxonomy" id="5098"/>
    <lineage>
        <taxon>Eukaryota</taxon>
        <taxon>Fungi</taxon>
        <taxon>Dikarya</taxon>
        <taxon>Ascomycota</taxon>
        <taxon>Pezizomycotina</taxon>
        <taxon>Eurotiomycetes</taxon>
        <taxon>Eurotiomycetidae</taxon>
        <taxon>Eurotiales</taxon>
        <taxon>Aspergillaceae</taxon>
        <taxon>Monascus</taxon>
    </lineage>
</organism>
<accession>A0A507QVG5</accession>
<protein>
    <recommendedName>
        <fullName evidence="6">Zn(2)-C6 fungal-type domain-containing protein</fullName>
    </recommendedName>
</protein>
<dbReference type="InterPro" id="IPR021858">
    <property type="entry name" value="Fun_TF"/>
</dbReference>
<evidence type="ECO:0000259" key="6">
    <source>
        <dbReference type="PROSITE" id="PS50048"/>
    </source>
</evidence>
<dbReference type="SUPFAM" id="SSF57701">
    <property type="entry name" value="Zn2/Cys6 DNA-binding domain"/>
    <property type="match status" value="1"/>
</dbReference>
<dbReference type="Gene3D" id="4.10.240.10">
    <property type="entry name" value="Zn(2)-C6 fungal-type DNA-binding domain"/>
    <property type="match status" value="1"/>
</dbReference>
<dbReference type="Proteomes" id="UP000319663">
    <property type="component" value="Unassembled WGS sequence"/>
</dbReference>
<dbReference type="EMBL" id="VIFY01000049">
    <property type="protein sequence ID" value="TQB73143.1"/>
    <property type="molecule type" value="Genomic_DNA"/>
</dbReference>
<dbReference type="GO" id="GO:0008270">
    <property type="term" value="F:zinc ion binding"/>
    <property type="evidence" value="ECO:0007669"/>
    <property type="project" value="InterPro"/>
</dbReference>
<name>A0A507QVG5_MONPU</name>
<dbReference type="STRING" id="5098.A0A507QVG5"/>
<dbReference type="PANTHER" id="PTHR47784:SF14">
    <property type="entry name" value="ZN(II)2CYS6 TRANSCRIPTION FACTOR (EUROFUNG)"/>
    <property type="match status" value="1"/>
</dbReference>